<name>A0A3N2PNX6_SODAK</name>
<feature type="compositionally biased region" description="Basic residues" evidence="1">
    <location>
        <begin position="246"/>
        <end position="257"/>
    </location>
</feature>
<evidence type="ECO:0000256" key="1">
    <source>
        <dbReference type="SAM" id="MobiDB-lite"/>
    </source>
</evidence>
<feature type="region of interest" description="Disordered" evidence="1">
    <location>
        <begin position="246"/>
        <end position="369"/>
    </location>
</feature>
<dbReference type="GeneID" id="39583967"/>
<sequence length="606" mass="66555">MADSDYVEDFPQRAVLSLTGVLSLSPQYGVTSPSEAWLDKQKKLVEQLPKCCLRPPSDVMSPIKLLTRGLMKVSEKHALPFVPSAAVLCSAHKALNPWRIRSLFLLVACEVGIRSDRIRRFRGFEDGIPLSQEVQDFVYRMTSVASLWIAPGDFKRRFGYPPPQELPRLASGCEACMLAIVGARAQLLVDLRANMLSRRRQHRSHREPALLRFVDAWTEWFGNSAELLVAESERLGNELRGIRKEIGRRRHLKRKQARKEGNPVPYSKSRKPEKNAQGYPMPSPSRRSRPSRPASHGAEPSAEREGEYRSSSPVHDTPYAMSGGLGPVPTPTSAATTDKYHFEEDEDGRDEQDPHWADDIGSYYWDNNNPGARANWGQAAADAVHPAFRVGAANANTQGGGGGGPRRGSTPALSSTDMPRPIPSPVPHRASRSSIVREKQADHDQDNDDDAWTEPTLHTAGGRTNLDLAPPIPVTPSLVNLTRDATDDWNAASPSSVYSTDGPARPHPPPADTSSSSQQKQQRQGGKRNSASASASAVPSSRVTSFGMFMRHHDGTKPVEDDARTIRPEDSISTVGTQNNHHHDDGGSRRRGGKLGGLYREDGVMK</sequence>
<feature type="compositionally biased region" description="Basic and acidic residues" evidence="1">
    <location>
        <begin position="551"/>
        <end position="570"/>
    </location>
</feature>
<feature type="compositionally biased region" description="Low complexity" evidence="1">
    <location>
        <begin position="514"/>
        <end position="541"/>
    </location>
</feature>
<proteinExistence type="predicted"/>
<dbReference type="Proteomes" id="UP000272025">
    <property type="component" value="Unassembled WGS sequence"/>
</dbReference>
<gene>
    <name evidence="2" type="ORF">SODALDRAFT_57203</name>
</gene>
<dbReference type="AlphaFoldDB" id="A0A3N2PNX6"/>
<dbReference type="RefSeq" id="XP_028463862.1">
    <property type="nucleotide sequence ID" value="XM_028615490.1"/>
</dbReference>
<accession>A0A3N2PNX6</accession>
<protein>
    <submittedName>
        <fullName evidence="2">Uncharacterized protein</fullName>
    </submittedName>
</protein>
<feature type="region of interest" description="Disordered" evidence="1">
    <location>
        <begin position="391"/>
        <end position="471"/>
    </location>
</feature>
<evidence type="ECO:0000313" key="3">
    <source>
        <dbReference type="Proteomes" id="UP000272025"/>
    </source>
</evidence>
<reference evidence="2 3" key="1">
    <citation type="journal article" date="2018" name="Mol. Ecol.">
        <title>The obligate alkalophilic soda-lake fungus Sodiomyces alkalinus has shifted to a protein diet.</title>
        <authorList>
            <person name="Grum-Grzhimaylo A.A."/>
            <person name="Falkoski D.L."/>
            <person name="van den Heuvel J."/>
            <person name="Valero-Jimenez C.A."/>
            <person name="Min B."/>
            <person name="Choi I.G."/>
            <person name="Lipzen A."/>
            <person name="Daum C.G."/>
            <person name="Aanen D.K."/>
            <person name="Tsang A."/>
            <person name="Henrissat B."/>
            <person name="Bilanenko E.N."/>
            <person name="de Vries R.P."/>
            <person name="van Kan J.A.L."/>
            <person name="Grigoriev I.V."/>
            <person name="Debets A.J.M."/>
        </authorList>
    </citation>
    <scope>NUCLEOTIDE SEQUENCE [LARGE SCALE GENOMIC DNA]</scope>
    <source>
        <strain evidence="2 3">F11</strain>
    </source>
</reference>
<dbReference type="EMBL" id="ML119060">
    <property type="protein sequence ID" value="ROT36056.1"/>
    <property type="molecule type" value="Genomic_DNA"/>
</dbReference>
<organism evidence="2 3">
    <name type="scientific">Sodiomyces alkalinus (strain CBS 110278 / VKM F-3762 / F11)</name>
    <name type="common">Alkaliphilic filamentous fungus</name>
    <dbReference type="NCBI Taxonomy" id="1314773"/>
    <lineage>
        <taxon>Eukaryota</taxon>
        <taxon>Fungi</taxon>
        <taxon>Dikarya</taxon>
        <taxon>Ascomycota</taxon>
        <taxon>Pezizomycotina</taxon>
        <taxon>Sordariomycetes</taxon>
        <taxon>Hypocreomycetidae</taxon>
        <taxon>Glomerellales</taxon>
        <taxon>Plectosphaerellaceae</taxon>
        <taxon>Sodiomyces</taxon>
    </lineage>
</organism>
<dbReference type="STRING" id="1314773.A0A3N2PNX6"/>
<dbReference type="OrthoDB" id="3786931at2759"/>
<feature type="region of interest" description="Disordered" evidence="1">
    <location>
        <begin position="490"/>
        <end position="606"/>
    </location>
</feature>
<feature type="compositionally biased region" description="Basic and acidic residues" evidence="1">
    <location>
        <begin position="435"/>
        <end position="444"/>
    </location>
</feature>
<keyword evidence="3" id="KW-1185">Reference proteome</keyword>
<evidence type="ECO:0000313" key="2">
    <source>
        <dbReference type="EMBL" id="ROT36056.1"/>
    </source>
</evidence>